<accession>A0ABD6C9Y5</accession>
<feature type="compositionally biased region" description="Basic and acidic residues" evidence="1">
    <location>
        <begin position="100"/>
        <end position="117"/>
    </location>
</feature>
<dbReference type="RefSeq" id="WP_247379327.1">
    <property type="nucleotide sequence ID" value="NZ_JALLGV010000007.1"/>
</dbReference>
<sequence>MWGDSRRDGERLRSLVPSGVGDDERTEQTTDRSSTGHGLFGRLRGAITAAAFWMAIPLPFLYVPVLLSGLKTQSEYLVFVGLVVTHVAVLSVGHPYATDRSGDRDRTAGTDRSEAAD</sequence>
<reference evidence="3 4" key="1">
    <citation type="journal article" date="2019" name="Int. J. Syst. Evol. Microbiol.">
        <title>The Global Catalogue of Microorganisms (GCM) 10K type strain sequencing project: providing services to taxonomists for standard genome sequencing and annotation.</title>
        <authorList>
            <consortium name="The Broad Institute Genomics Platform"/>
            <consortium name="The Broad Institute Genome Sequencing Center for Infectious Disease"/>
            <person name="Wu L."/>
            <person name="Ma J."/>
        </authorList>
    </citation>
    <scope>NUCLEOTIDE SEQUENCE [LARGE SCALE GENOMIC DNA]</scope>
    <source>
        <strain evidence="3 4">CGMCC 1.12125</strain>
    </source>
</reference>
<feature type="region of interest" description="Disordered" evidence="1">
    <location>
        <begin position="95"/>
        <end position="117"/>
    </location>
</feature>
<evidence type="ECO:0000256" key="1">
    <source>
        <dbReference type="SAM" id="MobiDB-lite"/>
    </source>
</evidence>
<name>A0ABD6C9Y5_9EURY</name>
<feature type="compositionally biased region" description="Basic and acidic residues" evidence="1">
    <location>
        <begin position="1"/>
        <end position="13"/>
    </location>
</feature>
<feature type="transmembrane region" description="Helical" evidence="2">
    <location>
        <begin position="50"/>
        <end position="70"/>
    </location>
</feature>
<keyword evidence="2" id="KW-1133">Transmembrane helix</keyword>
<protein>
    <submittedName>
        <fullName evidence="3">Uncharacterized protein</fullName>
    </submittedName>
</protein>
<gene>
    <name evidence="3" type="ORF">ACFR9U_06485</name>
</gene>
<dbReference type="InterPro" id="IPR058341">
    <property type="entry name" value="DUF8028"/>
</dbReference>
<keyword evidence="2" id="KW-0472">Membrane</keyword>
<dbReference type="Proteomes" id="UP001597119">
    <property type="component" value="Unassembled WGS sequence"/>
</dbReference>
<feature type="transmembrane region" description="Helical" evidence="2">
    <location>
        <begin position="76"/>
        <end position="97"/>
    </location>
</feature>
<comment type="caution">
    <text evidence="3">The sequence shown here is derived from an EMBL/GenBank/DDBJ whole genome shotgun (WGS) entry which is preliminary data.</text>
</comment>
<keyword evidence="2" id="KW-0812">Transmembrane</keyword>
<evidence type="ECO:0000313" key="4">
    <source>
        <dbReference type="Proteomes" id="UP001597119"/>
    </source>
</evidence>
<feature type="region of interest" description="Disordered" evidence="1">
    <location>
        <begin position="1"/>
        <end position="38"/>
    </location>
</feature>
<dbReference type="EMBL" id="JBHUDJ010000002">
    <property type="protein sequence ID" value="MFD1586623.1"/>
    <property type="molecule type" value="Genomic_DNA"/>
</dbReference>
<evidence type="ECO:0000256" key="2">
    <source>
        <dbReference type="SAM" id="Phobius"/>
    </source>
</evidence>
<evidence type="ECO:0000313" key="3">
    <source>
        <dbReference type="EMBL" id="MFD1586623.1"/>
    </source>
</evidence>
<dbReference type="AlphaFoldDB" id="A0ABD6C9Y5"/>
<keyword evidence="4" id="KW-1185">Reference proteome</keyword>
<organism evidence="3 4">
    <name type="scientific">Halorientalis brevis</name>
    <dbReference type="NCBI Taxonomy" id="1126241"/>
    <lineage>
        <taxon>Archaea</taxon>
        <taxon>Methanobacteriati</taxon>
        <taxon>Methanobacteriota</taxon>
        <taxon>Stenosarchaea group</taxon>
        <taxon>Halobacteria</taxon>
        <taxon>Halobacteriales</taxon>
        <taxon>Haloarculaceae</taxon>
        <taxon>Halorientalis</taxon>
    </lineage>
</organism>
<dbReference type="Pfam" id="PF26071">
    <property type="entry name" value="DUF8028"/>
    <property type="match status" value="1"/>
</dbReference>
<proteinExistence type="predicted"/>